<feature type="compositionally biased region" description="Basic and acidic residues" evidence="7">
    <location>
        <begin position="13"/>
        <end position="22"/>
    </location>
</feature>
<feature type="region of interest" description="Disordered" evidence="7">
    <location>
        <begin position="1"/>
        <end position="22"/>
    </location>
</feature>
<keyword evidence="2" id="KW-0813">Transport</keyword>
<feature type="transmembrane region" description="Helical" evidence="8">
    <location>
        <begin position="27"/>
        <end position="48"/>
    </location>
</feature>
<dbReference type="SUPFAM" id="SSF103473">
    <property type="entry name" value="MFS general substrate transporter"/>
    <property type="match status" value="1"/>
</dbReference>
<feature type="transmembrane region" description="Helical" evidence="8">
    <location>
        <begin position="319"/>
        <end position="342"/>
    </location>
</feature>
<evidence type="ECO:0000256" key="2">
    <source>
        <dbReference type="ARBA" id="ARBA00022448"/>
    </source>
</evidence>
<feature type="transmembrane region" description="Helical" evidence="8">
    <location>
        <begin position="354"/>
        <end position="379"/>
    </location>
</feature>
<evidence type="ECO:0000256" key="5">
    <source>
        <dbReference type="ARBA" id="ARBA00022989"/>
    </source>
</evidence>
<dbReference type="Pfam" id="PF07690">
    <property type="entry name" value="MFS_1"/>
    <property type="match status" value="1"/>
</dbReference>
<dbReference type="PANTHER" id="PTHR23517:SF13">
    <property type="entry name" value="MAJOR FACILITATOR SUPERFAMILY MFS_1"/>
    <property type="match status" value="1"/>
</dbReference>
<dbReference type="PANTHER" id="PTHR23517">
    <property type="entry name" value="RESISTANCE PROTEIN MDTM, PUTATIVE-RELATED-RELATED"/>
    <property type="match status" value="1"/>
</dbReference>
<reference evidence="10 11" key="1">
    <citation type="submission" date="2020-07" db="EMBL/GenBank/DDBJ databases">
        <title>Sequencing the genomes of 1000 actinobacteria strains.</title>
        <authorList>
            <person name="Klenk H.-P."/>
        </authorList>
    </citation>
    <scope>NUCLEOTIDE SEQUENCE [LARGE SCALE GENOMIC DNA]</scope>
    <source>
        <strain evidence="10 11">CXB654</strain>
    </source>
</reference>
<feature type="transmembrane region" description="Helical" evidence="8">
    <location>
        <begin position="152"/>
        <end position="172"/>
    </location>
</feature>
<feature type="transmembrane region" description="Helical" evidence="8">
    <location>
        <begin position="92"/>
        <end position="115"/>
    </location>
</feature>
<dbReference type="InterPro" id="IPR011701">
    <property type="entry name" value="MFS"/>
</dbReference>
<evidence type="ECO:0000256" key="3">
    <source>
        <dbReference type="ARBA" id="ARBA00022475"/>
    </source>
</evidence>
<feature type="transmembrane region" description="Helical" evidence="8">
    <location>
        <begin position="184"/>
        <end position="206"/>
    </location>
</feature>
<keyword evidence="6 8" id="KW-0472">Membrane</keyword>
<evidence type="ECO:0000256" key="6">
    <source>
        <dbReference type="ARBA" id="ARBA00023136"/>
    </source>
</evidence>
<gene>
    <name evidence="10" type="ORF">HDA32_003030</name>
</gene>
<dbReference type="GO" id="GO:0022857">
    <property type="term" value="F:transmembrane transporter activity"/>
    <property type="evidence" value="ECO:0007669"/>
    <property type="project" value="InterPro"/>
</dbReference>
<dbReference type="PROSITE" id="PS50850">
    <property type="entry name" value="MFS"/>
    <property type="match status" value="1"/>
</dbReference>
<dbReference type="InterPro" id="IPR020846">
    <property type="entry name" value="MFS_dom"/>
</dbReference>
<feature type="transmembrane region" description="Helical" evidence="8">
    <location>
        <begin position="264"/>
        <end position="282"/>
    </location>
</feature>
<keyword evidence="3" id="KW-1003">Cell membrane</keyword>
<dbReference type="Gene3D" id="1.20.1250.20">
    <property type="entry name" value="MFS general substrate transporter like domains"/>
    <property type="match status" value="1"/>
</dbReference>
<dbReference type="Proteomes" id="UP000589036">
    <property type="component" value="Unassembled WGS sequence"/>
</dbReference>
<accession>A0A852U1P6</accession>
<dbReference type="GO" id="GO:0005886">
    <property type="term" value="C:plasma membrane"/>
    <property type="evidence" value="ECO:0007669"/>
    <property type="project" value="UniProtKB-SubCell"/>
</dbReference>
<evidence type="ECO:0000256" key="1">
    <source>
        <dbReference type="ARBA" id="ARBA00004651"/>
    </source>
</evidence>
<evidence type="ECO:0000256" key="7">
    <source>
        <dbReference type="SAM" id="MobiDB-lite"/>
    </source>
</evidence>
<evidence type="ECO:0000256" key="8">
    <source>
        <dbReference type="SAM" id="Phobius"/>
    </source>
</evidence>
<keyword evidence="5 8" id="KW-1133">Transmembrane helix</keyword>
<name>A0A852U1P6_9ACTN</name>
<evidence type="ECO:0000259" key="9">
    <source>
        <dbReference type="PROSITE" id="PS50850"/>
    </source>
</evidence>
<sequence length="460" mass="46682">MFAKHWSATDTHAPSDRPRAAERSREVATGVYVLVVLTAGAYLPSPLYPGYQQAFGADDLVMTLTYATFALVSAPALLLFGPASDALGPVPVLRMSVAVAAVGSACFALASGPVWLIAGRAAQGLALGAATGAAGALISARGSASGGRQATVLASTAFVAGTAAGPIAAGLLAEYAPAPHTLPFALHLALLWVGWRRVSALAGTPGSRMRRWRPTRPQIPAAIRPHFTAAALTGFLAWTAAGLFLSVIPALLDRADHGHADQSNPAVIGGVLGTVLICSVITQRPVTALGAWNAQLAGLAAVFASLVLLALSAGGSMALTLAAAVVAGAGHGLAYGGAAAAVEEAVPEDRRGAVTGALYLAFYLGAGLPAIAIGLITLATPLATATTWVTAAAALLVPVAAAAVVSVRRVRRRGPGSAVTPSPWRRPRPGLLLRGGPHGRRRPRGRIRPPSAARGRRRCR</sequence>
<feature type="compositionally biased region" description="Basic residues" evidence="7">
    <location>
        <begin position="437"/>
        <end position="447"/>
    </location>
</feature>
<feature type="transmembrane region" description="Helical" evidence="8">
    <location>
        <begin position="60"/>
        <end position="80"/>
    </location>
</feature>
<feature type="transmembrane region" description="Helical" evidence="8">
    <location>
        <begin position="294"/>
        <end position="313"/>
    </location>
</feature>
<dbReference type="AlphaFoldDB" id="A0A852U1P6"/>
<protein>
    <submittedName>
        <fullName evidence="10">MFS family permease</fullName>
    </submittedName>
</protein>
<comment type="caution">
    <text evidence="10">The sequence shown here is derived from an EMBL/GenBank/DDBJ whole genome shotgun (WGS) entry which is preliminary data.</text>
</comment>
<dbReference type="InterPro" id="IPR036259">
    <property type="entry name" value="MFS_trans_sf"/>
</dbReference>
<dbReference type="EMBL" id="JACCCC010000001">
    <property type="protein sequence ID" value="NYE47910.1"/>
    <property type="molecule type" value="Genomic_DNA"/>
</dbReference>
<comment type="subcellular location">
    <subcellularLocation>
        <location evidence="1">Cell membrane</location>
        <topology evidence="1">Multi-pass membrane protein</topology>
    </subcellularLocation>
</comment>
<feature type="transmembrane region" description="Helical" evidence="8">
    <location>
        <begin position="121"/>
        <end position="140"/>
    </location>
</feature>
<dbReference type="CDD" id="cd06174">
    <property type="entry name" value="MFS"/>
    <property type="match status" value="1"/>
</dbReference>
<evidence type="ECO:0000256" key="4">
    <source>
        <dbReference type="ARBA" id="ARBA00022692"/>
    </source>
</evidence>
<dbReference type="RefSeq" id="WP_179646710.1">
    <property type="nucleotide sequence ID" value="NZ_BAAAYY010000003.1"/>
</dbReference>
<evidence type="ECO:0000313" key="11">
    <source>
        <dbReference type="Proteomes" id="UP000589036"/>
    </source>
</evidence>
<keyword evidence="4 8" id="KW-0812">Transmembrane</keyword>
<feature type="region of interest" description="Disordered" evidence="7">
    <location>
        <begin position="414"/>
        <end position="460"/>
    </location>
</feature>
<feature type="transmembrane region" description="Helical" evidence="8">
    <location>
        <begin position="385"/>
        <end position="407"/>
    </location>
</feature>
<evidence type="ECO:0000313" key="10">
    <source>
        <dbReference type="EMBL" id="NYE47910.1"/>
    </source>
</evidence>
<feature type="transmembrane region" description="Helical" evidence="8">
    <location>
        <begin position="227"/>
        <end position="252"/>
    </location>
</feature>
<feature type="domain" description="Major facilitator superfamily (MFS) profile" evidence="9">
    <location>
        <begin position="24"/>
        <end position="409"/>
    </location>
</feature>
<proteinExistence type="predicted"/>
<keyword evidence="11" id="KW-1185">Reference proteome</keyword>
<organism evidence="10 11">
    <name type="scientific">Spinactinospora alkalitolerans</name>
    <dbReference type="NCBI Taxonomy" id="687207"/>
    <lineage>
        <taxon>Bacteria</taxon>
        <taxon>Bacillati</taxon>
        <taxon>Actinomycetota</taxon>
        <taxon>Actinomycetes</taxon>
        <taxon>Streptosporangiales</taxon>
        <taxon>Nocardiopsidaceae</taxon>
        <taxon>Spinactinospora</taxon>
    </lineage>
</organism>
<dbReference type="InterPro" id="IPR050171">
    <property type="entry name" value="MFS_Transporters"/>
</dbReference>